<protein>
    <recommendedName>
        <fullName evidence="2">HTH merR-type domain-containing protein</fullName>
    </recommendedName>
</protein>
<dbReference type="GO" id="GO:0006355">
    <property type="term" value="P:regulation of DNA-templated transcription"/>
    <property type="evidence" value="ECO:0007669"/>
    <property type="project" value="InterPro"/>
</dbReference>
<proteinExistence type="predicted"/>
<name>A0A0A6PZB3_CLOBU</name>
<dbReference type="Pfam" id="PF13411">
    <property type="entry name" value="MerR_1"/>
    <property type="match status" value="1"/>
</dbReference>
<comment type="caution">
    <text evidence="3">The sequence shown here is derived from an EMBL/GenBank/DDBJ whole genome shotgun (WGS) entry which is preliminary data.</text>
</comment>
<evidence type="ECO:0000313" key="4">
    <source>
        <dbReference type="Proteomes" id="UP000238081"/>
    </source>
</evidence>
<dbReference type="GO" id="GO:0003677">
    <property type="term" value="F:DNA binding"/>
    <property type="evidence" value="ECO:0007669"/>
    <property type="project" value="InterPro"/>
</dbReference>
<dbReference type="Gene3D" id="1.10.1660.10">
    <property type="match status" value="1"/>
</dbReference>
<evidence type="ECO:0000256" key="1">
    <source>
        <dbReference type="SAM" id="Coils"/>
    </source>
</evidence>
<gene>
    <name evidence="3" type="ORF">AWN73_10185</name>
</gene>
<dbReference type="Proteomes" id="UP000238081">
    <property type="component" value="Unassembled WGS sequence"/>
</dbReference>
<dbReference type="EMBL" id="LRDH01000077">
    <property type="protein sequence ID" value="PPV16625.1"/>
    <property type="molecule type" value="Genomic_DNA"/>
</dbReference>
<keyword evidence="1" id="KW-0175">Coiled coil</keyword>
<feature type="domain" description="HTH merR-type" evidence="2">
    <location>
        <begin position="29"/>
        <end position="97"/>
    </location>
</feature>
<dbReference type="AlphaFoldDB" id="A0A0A6PZB3"/>
<sequence>MENSNRFINISSNNSVELTNRKRGDIPYYTLSQVASLLNENEGQIRYYTNIFDDILKIEIADKQFIYTECDLNKLEFLIKLKNKGMTIKQISDYCDKLSLDTPETFIKESNTASINDFIKIFVDSQSKELNNFKNQLSEHIESCITKQLNIISDKIINEQRKQINTLEKNIFNYVNNFFNEQNSILNSKIDYSDSILKYENLISEKNDIFKNEIDLKIQSFSEELKNNYILSNNNILNEIKKAKDVIYQAYSIENQIAKEEENVGLFKRLFGFK</sequence>
<accession>A0A0A6PZB3</accession>
<dbReference type="RefSeq" id="WP_043662987.1">
    <property type="nucleotide sequence ID" value="NZ_JSEG01000005.1"/>
</dbReference>
<dbReference type="InterPro" id="IPR009061">
    <property type="entry name" value="DNA-bd_dom_put_sf"/>
</dbReference>
<reference evidence="3 4" key="1">
    <citation type="submission" date="2016-01" db="EMBL/GenBank/DDBJ databases">
        <title>Characterization of the Clostridium difficile lineages that are prevalent in Hong Kong and China.</title>
        <authorList>
            <person name="Kwok J.S.-L."/>
            <person name="Lam W.-Y."/>
            <person name="Ip M."/>
            <person name="Chan T.-F."/>
            <person name="Hawkey P.M."/>
            <person name="Tsui S.K.-W."/>
        </authorList>
    </citation>
    <scope>NUCLEOTIDE SEQUENCE [LARGE SCALE GENOMIC DNA]</scope>
    <source>
        <strain evidence="3 4">300064</strain>
    </source>
</reference>
<feature type="coiled-coil region" evidence="1">
    <location>
        <begin position="123"/>
        <end position="177"/>
    </location>
</feature>
<evidence type="ECO:0000259" key="2">
    <source>
        <dbReference type="Pfam" id="PF13411"/>
    </source>
</evidence>
<evidence type="ECO:0000313" key="3">
    <source>
        <dbReference type="EMBL" id="PPV16625.1"/>
    </source>
</evidence>
<dbReference type="InterPro" id="IPR000551">
    <property type="entry name" value="MerR-type_HTH_dom"/>
</dbReference>
<organism evidence="3 4">
    <name type="scientific">Clostridium butyricum</name>
    <dbReference type="NCBI Taxonomy" id="1492"/>
    <lineage>
        <taxon>Bacteria</taxon>
        <taxon>Bacillati</taxon>
        <taxon>Bacillota</taxon>
        <taxon>Clostridia</taxon>
        <taxon>Eubacteriales</taxon>
        <taxon>Clostridiaceae</taxon>
        <taxon>Clostridium</taxon>
    </lineage>
</organism>
<dbReference type="SUPFAM" id="SSF46955">
    <property type="entry name" value="Putative DNA-binding domain"/>
    <property type="match status" value="1"/>
</dbReference>